<dbReference type="PANTHER" id="PTHR46438">
    <property type="entry name" value="ALPHA/BETA-HYDROLASES SUPERFAMILY PROTEIN"/>
    <property type="match status" value="1"/>
</dbReference>
<organism evidence="2 3">
    <name type="scientific">Roseofilum reptotaenium AO1-A</name>
    <dbReference type="NCBI Taxonomy" id="1925591"/>
    <lineage>
        <taxon>Bacteria</taxon>
        <taxon>Bacillati</taxon>
        <taxon>Cyanobacteriota</taxon>
        <taxon>Cyanophyceae</taxon>
        <taxon>Desertifilales</taxon>
        <taxon>Desertifilaceae</taxon>
        <taxon>Roseofilum</taxon>
    </lineage>
</organism>
<dbReference type="PANTHER" id="PTHR46438:SF12">
    <property type="entry name" value="ALPHA_BETA-HYDROLASES SUPERFAMILY PROTEIN"/>
    <property type="match status" value="1"/>
</dbReference>
<accession>A0A1L9QXD0</accession>
<dbReference type="Proteomes" id="UP000183940">
    <property type="component" value="Unassembled WGS sequence"/>
</dbReference>
<evidence type="ECO:0000259" key="1">
    <source>
        <dbReference type="Pfam" id="PF12697"/>
    </source>
</evidence>
<evidence type="ECO:0000313" key="2">
    <source>
        <dbReference type="EMBL" id="OJJ27338.1"/>
    </source>
</evidence>
<dbReference type="EMBL" id="MLAW01000002">
    <property type="protein sequence ID" value="OJJ27338.1"/>
    <property type="molecule type" value="Genomic_DNA"/>
</dbReference>
<feature type="domain" description="AB hydrolase-1" evidence="1">
    <location>
        <begin position="40"/>
        <end position="292"/>
    </location>
</feature>
<evidence type="ECO:0000313" key="3">
    <source>
        <dbReference type="Proteomes" id="UP000183940"/>
    </source>
</evidence>
<dbReference type="SUPFAM" id="SSF53474">
    <property type="entry name" value="alpha/beta-Hydrolases"/>
    <property type="match status" value="1"/>
</dbReference>
<dbReference type="GO" id="GO:0016787">
    <property type="term" value="F:hydrolase activity"/>
    <property type="evidence" value="ECO:0007669"/>
    <property type="project" value="UniProtKB-KW"/>
</dbReference>
<sequence length="307" mass="34398">MTISATQRANDPADPMEYPIWNWRGFPIRYQKMGQIGPTVLLIHGFGGSVDHWRKNLPVMGQCCRCYALDLIGFGGSAKPTPGVEVEYRFETWSEQIIQFCQEVIGEPTVLVGNSIGCIAVMQAAVDASDWVESVVLINCSLRLLHDRRRENLPFYKRYGAPIVQRFLGIRAIGHWFFAQIAKPKVVRQILQEAYGRSEAVTDELVDLLMAPALDPGAADVFIAFTRYSQGPLPEELLESLPCPALMLWGTEDPWEPIDEGRKLGEFPAIKHFIPLEGVGHCPQDEAPELVNPLILDWVLENSDPLN</sequence>
<gene>
    <name evidence="2" type="ORF">BI308_02325</name>
</gene>
<proteinExistence type="predicted"/>
<keyword evidence="2" id="KW-0378">Hydrolase</keyword>
<dbReference type="InterPro" id="IPR000073">
    <property type="entry name" value="AB_hydrolase_1"/>
</dbReference>
<dbReference type="AlphaFoldDB" id="A0A1L9QXD0"/>
<reference evidence="2" key="1">
    <citation type="submission" date="2016-10" db="EMBL/GenBank/DDBJ databases">
        <title>CRISPR-Cas defence system in Roseofilum reptotaenium: evidence of a bacteriophage-cyanobacterium arms race in the coral black band disease.</title>
        <authorList>
            <person name="Buerger P."/>
            <person name="Wood-Charlson E.M."/>
            <person name="Weynberg K.D."/>
            <person name="Willis B."/>
            <person name="Van Oppen M.J."/>
        </authorList>
    </citation>
    <scope>NUCLEOTIDE SEQUENCE [LARGE SCALE GENOMIC DNA]</scope>
    <source>
        <strain evidence="2">AO1-A</strain>
    </source>
</reference>
<dbReference type="Gene3D" id="3.40.50.1820">
    <property type="entry name" value="alpha/beta hydrolase"/>
    <property type="match status" value="1"/>
</dbReference>
<dbReference type="Pfam" id="PF12697">
    <property type="entry name" value="Abhydrolase_6"/>
    <property type="match status" value="1"/>
</dbReference>
<keyword evidence="3" id="KW-1185">Reference proteome</keyword>
<name>A0A1L9QXD0_9CYAN</name>
<comment type="caution">
    <text evidence="2">The sequence shown here is derived from an EMBL/GenBank/DDBJ whole genome shotgun (WGS) entry which is preliminary data.</text>
</comment>
<protein>
    <submittedName>
        <fullName evidence="2">Alpha/beta hydrolase</fullName>
    </submittedName>
</protein>
<dbReference type="InterPro" id="IPR029058">
    <property type="entry name" value="AB_hydrolase_fold"/>
</dbReference>
<dbReference type="STRING" id="1925591.BI308_02325"/>